<dbReference type="SUPFAM" id="SSF46785">
    <property type="entry name" value="Winged helix' DNA-binding domain"/>
    <property type="match status" value="1"/>
</dbReference>
<reference evidence="2 3" key="1">
    <citation type="submission" date="2022-06" db="EMBL/GenBank/DDBJ databases">
        <title>Genomic Encyclopedia of Archaeal and Bacterial Type Strains, Phase II (KMG-II): from individual species to whole genera.</title>
        <authorList>
            <person name="Goeker M."/>
        </authorList>
    </citation>
    <scope>NUCLEOTIDE SEQUENCE [LARGE SCALE GENOMIC DNA]</scope>
    <source>
        <strain evidence="2 3">DSM 44693</strain>
    </source>
</reference>
<sequence length="137" mass="15018">MGLSLQMTYEMNRQLSEDADLSLADYSVLVALADSDDGRRGLTDLATEIGWERSRLSHHLKRMCTRGLTERHPSRTDGRATDATLTSAGRVALEAAAAGHVDLVQRLFFAPLAEQDVVSLGEVLDRLRSHVRDAGTL</sequence>
<dbReference type="PROSITE" id="PS50995">
    <property type="entry name" value="HTH_MARR_2"/>
    <property type="match status" value="1"/>
</dbReference>
<keyword evidence="2" id="KW-0238">DNA-binding</keyword>
<dbReference type="InterPro" id="IPR039422">
    <property type="entry name" value="MarR/SlyA-like"/>
</dbReference>
<dbReference type="PANTHER" id="PTHR33164:SF99">
    <property type="entry name" value="MARR FAMILY REGULATORY PROTEIN"/>
    <property type="match status" value="1"/>
</dbReference>
<name>A0ABT1HA18_9NOCA</name>
<gene>
    <name evidence="2" type="ORF">LX13_000909</name>
</gene>
<evidence type="ECO:0000313" key="3">
    <source>
        <dbReference type="Proteomes" id="UP001206895"/>
    </source>
</evidence>
<evidence type="ECO:0000259" key="1">
    <source>
        <dbReference type="PROSITE" id="PS50995"/>
    </source>
</evidence>
<dbReference type="InterPro" id="IPR036390">
    <property type="entry name" value="WH_DNA-bd_sf"/>
</dbReference>
<dbReference type="SMART" id="SM00347">
    <property type="entry name" value="HTH_MARR"/>
    <property type="match status" value="1"/>
</dbReference>
<dbReference type="PANTHER" id="PTHR33164">
    <property type="entry name" value="TRANSCRIPTIONAL REGULATOR, MARR FAMILY"/>
    <property type="match status" value="1"/>
</dbReference>
<accession>A0ABT1HA18</accession>
<dbReference type="Gene3D" id="1.10.10.10">
    <property type="entry name" value="Winged helix-like DNA-binding domain superfamily/Winged helix DNA-binding domain"/>
    <property type="match status" value="1"/>
</dbReference>
<dbReference type="InterPro" id="IPR036388">
    <property type="entry name" value="WH-like_DNA-bd_sf"/>
</dbReference>
<feature type="domain" description="HTH marR-type" evidence="1">
    <location>
        <begin position="1"/>
        <end position="129"/>
    </location>
</feature>
<protein>
    <submittedName>
        <fullName evidence="2">DNA-binding transcriptional regulator, MarR family</fullName>
    </submittedName>
</protein>
<organism evidence="2 3">
    <name type="scientific">Williamsia maris</name>
    <dbReference type="NCBI Taxonomy" id="72806"/>
    <lineage>
        <taxon>Bacteria</taxon>
        <taxon>Bacillati</taxon>
        <taxon>Actinomycetota</taxon>
        <taxon>Actinomycetes</taxon>
        <taxon>Mycobacteriales</taxon>
        <taxon>Nocardiaceae</taxon>
        <taxon>Williamsia</taxon>
    </lineage>
</organism>
<dbReference type="GO" id="GO:0003677">
    <property type="term" value="F:DNA binding"/>
    <property type="evidence" value="ECO:0007669"/>
    <property type="project" value="UniProtKB-KW"/>
</dbReference>
<dbReference type="InterPro" id="IPR000835">
    <property type="entry name" value="HTH_MarR-typ"/>
</dbReference>
<dbReference type="EMBL" id="JAMTCJ010000001">
    <property type="protein sequence ID" value="MCP2175102.1"/>
    <property type="molecule type" value="Genomic_DNA"/>
</dbReference>
<evidence type="ECO:0000313" key="2">
    <source>
        <dbReference type="EMBL" id="MCP2175102.1"/>
    </source>
</evidence>
<keyword evidence="3" id="KW-1185">Reference proteome</keyword>
<comment type="caution">
    <text evidence="2">The sequence shown here is derived from an EMBL/GenBank/DDBJ whole genome shotgun (WGS) entry which is preliminary data.</text>
</comment>
<dbReference type="Pfam" id="PF12802">
    <property type="entry name" value="MarR_2"/>
    <property type="match status" value="1"/>
</dbReference>
<proteinExistence type="predicted"/>
<dbReference type="Proteomes" id="UP001206895">
    <property type="component" value="Unassembled WGS sequence"/>
</dbReference>